<reference evidence="3" key="1">
    <citation type="submission" date="2015-12" db="EMBL/GenBank/DDBJ databases">
        <title>Update maize B73 reference genome by single molecule sequencing technologies.</title>
        <authorList>
            <consortium name="Maize Genome Sequencing Project"/>
            <person name="Ware D."/>
        </authorList>
    </citation>
    <scope>NUCLEOTIDE SEQUENCE [LARGE SCALE GENOMIC DNA]</scope>
    <source>
        <tissue evidence="3">Seedling</tissue>
    </source>
</reference>
<gene>
    <name evidence="3" type="ORF">ZEAMMB73_Zm00001d006499</name>
</gene>
<dbReference type="GO" id="GO:0030261">
    <property type="term" value="P:chromosome condensation"/>
    <property type="evidence" value="ECO:0007669"/>
    <property type="project" value="InterPro"/>
</dbReference>
<dbReference type="PANTHER" id="PTHR14324:SF3">
    <property type="entry name" value="CONDENSIN-2 COMPLEX SUBUNIT H2"/>
    <property type="match status" value="1"/>
</dbReference>
<evidence type="ECO:0000259" key="2">
    <source>
        <dbReference type="Pfam" id="PF16869"/>
    </source>
</evidence>
<dbReference type="PANTHER" id="PTHR14324">
    <property type="entry name" value="CONDENSIN-2 COMPLEX SUBUNIT H2"/>
    <property type="match status" value="1"/>
</dbReference>
<name>A0A1D6EX50_MAIZE</name>
<proteinExistence type="predicted"/>
<accession>A0A1D6EX50</accession>
<dbReference type="InterPro" id="IPR031719">
    <property type="entry name" value="H2_M"/>
</dbReference>
<feature type="domain" description="Condensin II complex subunit H2 middle" evidence="2">
    <location>
        <begin position="29"/>
        <end position="182"/>
    </location>
</feature>
<evidence type="ECO:0000256" key="1">
    <source>
        <dbReference type="SAM" id="MobiDB-lite"/>
    </source>
</evidence>
<evidence type="ECO:0000313" key="3">
    <source>
        <dbReference type="EMBL" id="ONM24063.1"/>
    </source>
</evidence>
<feature type="compositionally biased region" description="Polar residues" evidence="1">
    <location>
        <begin position="89"/>
        <end position="112"/>
    </location>
</feature>
<organism evidence="3">
    <name type="scientific">Zea mays</name>
    <name type="common">Maize</name>
    <dbReference type="NCBI Taxonomy" id="4577"/>
    <lineage>
        <taxon>Eukaryota</taxon>
        <taxon>Viridiplantae</taxon>
        <taxon>Streptophyta</taxon>
        <taxon>Embryophyta</taxon>
        <taxon>Tracheophyta</taxon>
        <taxon>Spermatophyta</taxon>
        <taxon>Magnoliopsida</taxon>
        <taxon>Liliopsida</taxon>
        <taxon>Poales</taxon>
        <taxon>Poaceae</taxon>
        <taxon>PACMAD clade</taxon>
        <taxon>Panicoideae</taxon>
        <taxon>Andropogonodae</taxon>
        <taxon>Andropogoneae</taxon>
        <taxon>Tripsacinae</taxon>
        <taxon>Zea</taxon>
    </lineage>
</organism>
<dbReference type="EMBL" id="CM007648">
    <property type="protein sequence ID" value="ONM24063.1"/>
    <property type="molecule type" value="Genomic_DNA"/>
</dbReference>
<dbReference type="Pfam" id="PF16869">
    <property type="entry name" value="CNDH2_M"/>
    <property type="match status" value="1"/>
</dbReference>
<feature type="compositionally biased region" description="Polar residues" evidence="1">
    <location>
        <begin position="129"/>
        <end position="143"/>
    </location>
</feature>
<feature type="region of interest" description="Disordered" evidence="1">
    <location>
        <begin position="85"/>
        <end position="196"/>
    </location>
</feature>
<dbReference type="InterPro" id="IPR031739">
    <property type="entry name" value="Ncaph2"/>
</dbReference>
<dbReference type="AlphaFoldDB" id="A0A1D6EX50"/>
<protein>
    <submittedName>
        <fullName evidence="3">Condensin-2 complex subunit H2</fullName>
    </submittedName>
</protein>
<sequence length="348" mass="38311">MGLDDVLMETRTSLDNNVDRDDLQRKIVRPPANLLVFEGDVLDSEASELDSYLLSTCDFYGDFLLLDPCDAPSVFDFLQGKHSGKENSVARQGSPAPSKSQANVFTSPNARSAGTGCKAASGKVLGGLDSTQKNPDQPSTQETSPDDKHWSDPVEPNFTDDVEKPHPDDIGDPVGDYSDDEDPWKPLNPHEPGSLKIRPYRRVKGSLRGVIGTLRKKTLTSIFPVAKMVGVIIPEHAKSFEAQQSQQEEHYGSQSPPRFEKYLASFEFGEENSNVFGDLKDDNGSDIGINFDYNDPDMPNDIDVDPDVPTYPDEIIAATPKGTHGTQDDRDTRESLDDLCRSHLVRGL</sequence>